<dbReference type="RefSeq" id="WP_224191295.1">
    <property type="nucleotide sequence ID" value="NZ_JAIRAU010000006.1"/>
</dbReference>
<gene>
    <name evidence="6" type="ORF">K7C98_09630</name>
</gene>
<keyword evidence="7" id="KW-1185">Reference proteome</keyword>
<keyword evidence="2" id="KW-0677">Repeat</keyword>
<sequence>MPPRSRRAPTRRLAALAIVCAACFADLGPSDAGTGSPTAVPEPTTTTGDGTGLTTEVGPVCGDDVVQPGEQCDAGPLNGDWAACKSDCTLASCGDGLRGPTEECDGGDDCLADCTLARCGDGLVNRDDEECDDGNLDDTDACAHTCRPVGCGDGVVQDGEACDHGPLNADTAACTLACAAAVCGDGLVGPGEACEPSIAEPPCADDCSLLSCAANTEPDPGEECQVADAGCTGLCTLAECGDGWLAEGEACDDGNLVGGDGCAWNCRLEDCGDGLQVPGEACDDGNDVAGDGCSPTCERDAYFVFVTAETTSGALGNLAAADNFCQDSALAAELPGTYRAWLSFPGDPPAARLTRASVPYVLPGSLEIVAADWLALVSGSLAHAIDRTAAGAKLMPGFVCSDPANLAWTHTRATGSPFAGDPCSGWLAGSGTAVAGLVHATNLGWTEGCADVDCAQKLRLYCIEQ</sequence>
<keyword evidence="1 5" id="KW-0732">Signal</keyword>
<dbReference type="InterPro" id="IPR016187">
    <property type="entry name" value="CTDL_fold"/>
</dbReference>
<dbReference type="Proteomes" id="UP001139031">
    <property type="component" value="Unassembled WGS sequence"/>
</dbReference>
<dbReference type="InterPro" id="IPR016186">
    <property type="entry name" value="C-type_lectin-like/link_sf"/>
</dbReference>
<feature type="region of interest" description="Disordered" evidence="4">
    <location>
        <begin position="32"/>
        <end position="58"/>
    </location>
</feature>
<evidence type="ECO:0000256" key="2">
    <source>
        <dbReference type="ARBA" id="ARBA00022737"/>
    </source>
</evidence>
<dbReference type="EMBL" id="JAIRAU010000006">
    <property type="protein sequence ID" value="MBZ5709519.1"/>
    <property type="molecule type" value="Genomic_DNA"/>
</dbReference>
<feature type="chain" id="PRO_5047370090" evidence="5">
    <location>
        <begin position="33"/>
        <end position="465"/>
    </location>
</feature>
<evidence type="ECO:0000256" key="5">
    <source>
        <dbReference type="SAM" id="SignalP"/>
    </source>
</evidence>
<accession>A0ABS7TMR5</accession>
<evidence type="ECO:0000313" key="6">
    <source>
        <dbReference type="EMBL" id="MBZ5709519.1"/>
    </source>
</evidence>
<keyword evidence="3" id="KW-1015">Disulfide bond</keyword>
<protein>
    <submittedName>
        <fullName evidence="6">DUF4215 domain-containing protein</fullName>
    </submittedName>
</protein>
<dbReference type="Pfam" id="PF13948">
    <property type="entry name" value="DUF4215"/>
    <property type="match status" value="1"/>
</dbReference>
<organism evidence="6 7">
    <name type="scientific">Nannocystis pusilla</name>
    <dbReference type="NCBI Taxonomy" id="889268"/>
    <lineage>
        <taxon>Bacteria</taxon>
        <taxon>Pseudomonadati</taxon>
        <taxon>Myxococcota</taxon>
        <taxon>Polyangia</taxon>
        <taxon>Nannocystales</taxon>
        <taxon>Nannocystaceae</taxon>
        <taxon>Nannocystis</taxon>
    </lineage>
</organism>
<dbReference type="NCBIfam" id="TIGR02232">
    <property type="entry name" value="myxo_disulf_rpt"/>
    <property type="match status" value="3"/>
</dbReference>
<comment type="caution">
    <text evidence="6">The sequence shown here is derived from an EMBL/GenBank/DDBJ whole genome shotgun (WGS) entry which is preliminary data.</text>
</comment>
<evidence type="ECO:0000256" key="4">
    <source>
        <dbReference type="SAM" id="MobiDB-lite"/>
    </source>
</evidence>
<evidence type="ECO:0000313" key="7">
    <source>
        <dbReference type="Proteomes" id="UP001139031"/>
    </source>
</evidence>
<feature type="compositionally biased region" description="Low complexity" evidence="4">
    <location>
        <begin position="44"/>
        <end position="55"/>
    </location>
</feature>
<proteinExistence type="predicted"/>
<feature type="signal peptide" evidence="5">
    <location>
        <begin position="1"/>
        <end position="32"/>
    </location>
</feature>
<name>A0ABS7TMR5_9BACT</name>
<dbReference type="SUPFAM" id="SSF56436">
    <property type="entry name" value="C-type lectin-like"/>
    <property type="match status" value="1"/>
</dbReference>
<reference evidence="6" key="1">
    <citation type="submission" date="2021-08" db="EMBL/GenBank/DDBJ databases">
        <authorList>
            <person name="Stevens D.C."/>
        </authorList>
    </citation>
    <scope>NUCLEOTIDE SEQUENCE</scope>
    <source>
        <strain evidence="6">DSM 53165</strain>
    </source>
</reference>
<dbReference type="Gene3D" id="3.10.100.10">
    <property type="entry name" value="Mannose-Binding Protein A, subunit A"/>
    <property type="match status" value="1"/>
</dbReference>
<dbReference type="InterPro" id="IPR011936">
    <property type="entry name" value="Myxo_disulph_rpt"/>
</dbReference>
<evidence type="ECO:0000256" key="3">
    <source>
        <dbReference type="ARBA" id="ARBA00023157"/>
    </source>
</evidence>
<evidence type="ECO:0000256" key="1">
    <source>
        <dbReference type="ARBA" id="ARBA00022729"/>
    </source>
</evidence>